<accession>A0ABR2H2G6</accession>
<keyword evidence="1" id="KW-0547">Nucleotide-binding</keyword>
<evidence type="ECO:0000256" key="1">
    <source>
        <dbReference type="ARBA" id="ARBA00022741"/>
    </source>
</evidence>
<dbReference type="PROSITE" id="PS51419">
    <property type="entry name" value="RAB"/>
    <property type="match status" value="1"/>
</dbReference>
<protein>
    <submittedName>
        <fullName evidence="2">Ras- protein Rab-4A</fullName>
    </submittedName>
</protein>
<reference evidence="2 3" key="1">
    <citation type="submission" date="2024-04" db="EMBL/GenBank/DDBJ databases">
        <title>Tritrichomonas musculus Genome.</title>
        <authorList>
            <person name="Alves-Ferreira E."/>
            <person name="Grigg M."/>
            <person name="Lorenzi H."/>
            <person name="Galac M."/>
        </authorList>
    </citation>
    <scope>NUCLEOTIDE SEQUENCE [LARGE SCALE GENOMIC DNA]</scope>
    <source>
        <strain evidence="2 3">EAF2021</strain>
    </source>
</reference>
<dbReference type="SMART" id="SM00176">
    <property type="entry name" value="RAN"/>
    <property type="match status" value="1"/>
</dbReference>
<dbReference type="NCBIfam" id="TIGR00231">
    <property type="entry name" value="small_GTP"/>
    <property type="match status" value="1"/>
</dbReference>
<keyword evidence="3" id="KW-1185">Reference proteome</keyword>
<dbReference type="Proteomes" id="UP001470230">
    <property type="component" value="Unassembled WGS sequence"/>
</dbReference>
<dbReference type="EMBL" id="JAPFFF010000047">
    <property type="protein sequence ID" value="KAK8840399.1"/>
    <property type="molecule type" value="Genomic_DNA"/>
</dbReference>
<evidence type="ECO:0000313" key="2">
    <source>
        <dbReference type="EMBL" id="KAK8840399.1"/>
    </source>
</evidence>
<dbReference type="CDD" id="cd00154">
    <property type="entry name" value="Rab"/>
    <property type="match status" value="1"/>
</dbReference>
<dbReference type="InterPro" id="IPR027417">
    <property type="entry name" value="P-loop_NTPase"/>
</dbReference>
<dbReference type="PROSITE" id="PS51420">
    <property type="entry name" value="RHO"/>
    <property type="match status" value="1"/>
</dbReference>
<name>A0ABR2H2G6_9EUKA</name>
<dbReference type="InterPro" id="IPR005225">
    <property type="entry name" value="Small_GTP-bd"/>
</dbReference>
<dbReference type="PROSITE" id="PS51421">
    <property type="entry name" value="RAS"/>
    <property type="match status" value="1"/>
</dbReference>
<dbReference type="Pfam" id="PF00071">
    <property type="entry name" value="Ras"/>
    <property type="match status" value="1"/>
</dbReference>
<dbReference type="SMART" id="SM00173">
    <property type="entry name" value="RAS"/>
    <property type="match status" value="1"/>
</dbReference>
<dbReference type="PANTHER" id="PTHR47978">
    <property type="match status" value="1"/>
</dbReference>
<dbReference type="InterPro" id="IPR001806">
    <property type="entry name" value="Small_GTPase"/>
</dbReference>
<comment type="caution">
    <text evidence="2">The sequence shown here is derived from an EMBL/GenBank/DDBJ whole genome shotgun (WGS) entry which is preliminary data.</text>
</comment>
<dbReference type="PRINTS" id="PR00449">
    <property type="entry name" value="RASTRNSFRMNG"/>
</dbReference>
<dbReference type="SMART" id="SM00175">
    <property type="entry name" value="RAB"/>
    <property type="match status" value="1"/>
</dbReference>
<dbReference type="SMART" id="SM00174">
    <property type="entry name" value="RHO"/>
    <property type="match status" value="1"/>
</dbReference>
<evidence type="ECO:0000313" key="3">
    <source>
        <dbReference type="Proteomes" id="UP001470230"/>
    </source>
</evidence>
<dbReference type="Gene3D" id="3.40.50.300">
    <property type="entry name" value="P-loop containing nucleotide triphosphate hydrolases"/>
    <property type="match status" value="1"/>
</dbReference>
<sequence>MSKKILKIILIGDSNVGKTCLVRRYLENQYRETGNTIGLEYATKVIEINSESVTVRIWDTAGQEKYQSLVETYFTGTDGALVVFDICSKESFSNTQMWISKLHEKCPDLPAILLVGSKYDLEENRVVTKEEVAQYAHEKQMDYIDTSAKTGENVQEAFYQIVYQAYNHFVTVRLKSLNDRVIQSKNLRTNKKCSC</sequence>
<proteinExistence type="predicted"/>
<dbReference type="SUPFAM" id="SSF52540">
    <property type="entry name" value="P-loop containing nucleoside triphosphate hydrolases"/>
    <property type="match status" value="1"/>
</dbReference>
<organism evidence="2 3">
    <name type="scientific">Tritrichomonas musculus</name>
    <dbReference type="NCBI Taxonomy" id="1915356"/>
    <lineage>
        <taxon>Eukaryota</taxon>
        <taxon>Metamonada</taxon>
        <taxon>Parabasalia</taxon>
        <taxon>Tritrichomonadida</taxon>
        <taxon>Tritrichomonadidae</taxon>
        <taxon>Tritrichomonas</taxon>
    </lineage>
</organism>
<gene>
    <name evidence="2" type="ORF">M9Y10_030960</name>
</gene>